<dbReference type="Gene3D" id="3.40.1280.10">
    <property type="match status" value="1"/>
</dbReference>
<dbReference type="CDD" id="cd18091">
    <property type="entry name" value="SpoU-like_TRM3-like"/>
    <property type="match status" value="1"/>
</dbReference>
<dbReference type="InterPro" id="IPR029026">
    <property type="entry name" value="tRNA_m1G_MTases_N"/>
</dbReference>
<sequence>MTSEYWVDVLEVKQDNLEVYLEEVKKTGYTTVGLEQTAESTKLHNYTFPKKCVLVLGNEKEGIPSRIFPFLDVCLEIPQFGLLRSLNVHVAGAITIWEYVKQNSRTSAIV</sequence>
<feature type="domain" description="tRNA/rRNA methyltransferase SpoU type" evidence="3">
    <location>
        <begin position="9"/>
        <end position="96"/>
    </location>
</feature>
<proteinExistence type="predicted"/>
<keyword evidence="2" id="KW-0808">Transferase</keyword>
<dbReference type="InterPro" id="IPR044748">
    <property type="entry name" value="Trm3/TARBP1_C"/>
</dbReference>
<dbReference type="GO" id="GO:0030488">
    <property type="term" value="P:tRNA methylation"/>
    <property type="evidence" value="ECO:0007669"/>
    <property type="project" value="InterPro"/>
</dbReference>
<evidence type="ECO:0000313" key="4">
    <source>
        <dbReference type="EMBL" id="KAK9694036.1"/>
    </source>
</evidence>
<dbReference type="Pfam" id="PF00588">
    <property type="entry name" value="SpoU_methylase"/>
    <property type="match status" value="1"/>
</dbReference>
<keyword evidence="5" id="KW-1185">Reference proteome</keyword>
<dbReference type="GO" id="GO:0016423">
    <property type="term" value="F:tRNA (guanine) methyltransferase activity"/>
    <property type="evidence" value="ECO:0007669"/>
    <property type="project" value="InterPro"/>
</dbReference>
<name>A0AAW1IVS4_POPJA</name>
<dbReference type="InterPro" id="IPR001537">
    <property type="entry name" value="SpoU_MeTrfase"/>
</dbReference>
<dbReference type="GO" id="GO:0003723">
    <property type="term" value="F:RNA binding"/>
    <property type="evidence" value="ECO:0007669"/>
    <property type="project" value="InterPro"/>
</dbReference>
<dbReference type="AlphaFoldDB" id="A0AAW1IVS4"/>
<dbReference type="InterPro" id="IPR029028">
    <property type="entry name" value="Alpha/beta_knot_MTases"/>
</dbReference>
<dbReference type="SUPFAM" id="SSF75217">
    <property type="entry name" value="alpha/beta knot"/>
    <property type="match status" value="1"/>
</dbReference>
<keyword evidence="1 4" id="KW-0489">Methyltransferase</keyword>
<dbReference type="Proteomes" id="UP001458880">
    <property type="component" value="Unassembled WGS sequence"/>
</dbReference>
<evidence type="ECO:0000256" key="1">
    <source>
        <dbReference type="ARBA" id="ARBA00022603"/>
    </source>
</evidence>
<dbReference type="PANTHER" id="PTHR12029">
    <property type="entry name" value="RNA METHYLTRANSFERASE"/>
    <property type="match status" value="1"/>
</dbReference>
<gene>
    <name evidence="4" type="ORF">QE152_g33808</name>
</gene>
<reference evidence="4 5" key="1">
    <citation type="journal article" date="2024" name="BMC Genomics">
        <title>De novo assembly and annotation of Popillia japonica's genome with initial clues to its potential as an invasive pest.</title>
        <authorList>
            <person name="Cucini C."/>
            <person name="Boschi S."/>
            <person name="Funari R."/>
            <person name="Cardaioli E."/>
            <person name="Iannotti N."/>
            <person name="Marturano G."/>
            <person name="Paoli F."/>
            <person name="Bruttini M."/>
            <person name="Carapelli A."/>
            <person name="Frati F."/>
            <person name="Nardi F."/>
        </authorList>
    </citation>
    <scope>NUCLEOTIDE SEQUENCE [LARGE SCALE GENOMIC DNA]</scope>
    <source>
        <strain evidence="4">DMR45628</strain>
    </source>
</reference>
<dbReference type="PANTHER" id="PTHR12029:SF11">
    <property type="entry name" value="METHYLTRANSFERASE TARBP1-RELATED"/>
    <property type="match status" value="1"/>
</dbReference>
<evidence type="ECO:0000256" key="2">
    <source>
        <dbReference type="ARBA" id="ARBA00022679"/>
    </source>
</evidence>
<dbReference type="EMBL" id="JASPKY010000524">
    <property type="protein sequence ID" value="KAK9694036.1"/>
    <property type="molecule type" value="Genomic_DNA"/>
</dbReference>
<organism evidence="4 5">
    <name type="scientific">Popillia japonica</name>
    <name type="common">Japanese beetle</name>
    <dbReference type="NCBI Taxonomy" id="7064"/>
    <lineage>
        <taxon>Eukaryota</taxon>
        <taxon>Metazoa</taxon>
        <taxon>Ecdysozoa</taxon>
        <taxon>Arthropoda</taxon>
        <taxon>Hexapoda</taxon>
        <taxon>Insecta</taxon>
        <taxon>Pterygota</taxon>
        <taxon>Neoptera</taxon>
        <taxon>Endopterygota</taxon>
        <taxon>Coleoptera</taxon>
        <taxon>Polyphaga</taxon>
        <taxon>Scarabaeiformia</taxon>
        <taxon>Scarabaeidae</taxon>
        <taxon>Rutelinae</taxon>
        <taxon>Popillia</taxon>
    </lineage>
</organism>
<protein>
    <submittedName>
        <fullName evidence="4">SpoU rRNA Methylase family</fullName>
    </submittedName>
</protein>
<evidence type="ECO:0000313" key="5">
    <source>
        <dbReference type="Proteomes" id="UP001458880"/>
    </source>
</evidence>
<accession>A0AAW1IVS4</accession>
<dbReference type="InterPro" id="IPR045330">
    <property type="entry name" value="TRM3/TARBP1"/>
</dbReference>
<evidence type="ECO:0000259" key="3">
    <source>
        <dbReference type="Pfam" id="PF00588"/>
    </source>
</evidence>
<comment type="caution">
    <text evidence="4">The sequence shown here is derived from an EMBL/GenBank/DDBJ whole genome shotgun (WGS) entry which is preliminary data.</text>
</comment>